<protein>
    <submittedName>
        <fullName evidence="1">Uncharacterized protein</fullName>
    </submittedName>
</protein>
<evidence type="ECO:0000313" key="2">
    <source>
        <dbReference type="Proteomes" id="UP001500326"/>
    </source>
</evidence>
<comment type="caution">
    <text evidence="1">The sequence shown here is derived from an EMBL/GenBank/DDBJ whole genome shotgun (WGS) entry which is preliminary data.</text>
</comment>
<dbReference type="Proteomes" id="UP001500326">
    <property type="component" value="Unassembled WGS sequence"/>
</dbReference>
<reference evidence="1 2" key="1">
    <citation type="journal article" date="2019" name="Int. J. Syst. Evol. Microbiol.">
        <title>The Global Catalogue of Microorganisms (GCM) 10K type strain sequencing project: providing services to taxonomists for standard genome sequencing and annotation.</title>
        <authorList>
            <consortium name="The Broad Institute Genomics Platform"/>
            <consortium name="The Broad Institute Genome Sequencing Center for Infectious Disease"/>
            <person name="Wu L."/>
            <person name="Ma J."/>
        </authorList>
    </citation>
    <scope>NUCLEOTIDE SEQUENCE [LARGE SCALE GENOMIC DNA]</scope>
    <source>
        <strain evidence="1 2">JCM 14902</strain>
    </source>
</reference>
<dbReference type="RefSeq" id="WP_344066044.1">
    <property type="nucleotide sequence ID" value="NZ_BAAAOH010000001.1"/>
</dbReference>
<evidence type="ECO:0000313" key="1">
    <source>
        <dbReference type="EMBL" id="GAA1997196.1"/>
    </source>
</evidence>
<name>A0ABN2T2I2_9MICO</name>
<proteinExistence type="predicted"/>
<sequence length="72" mass="7494">MARPNILGDNNVVVKTRVPAAVAEAIDLIVSMTGATPASVLRDLITAGLQPYALVSSEIAAALPTTTYKKEN</sequence>
<organism evidence="1 2">
    <name type="scientific">Microbacterium pumilum</name>
    <dbReference type="NCBI Taxonomy" id="344165"/>
    <lineage>
        <taxon>Bacteria</taxon>
        <taxon>Bacillati</taxon>
        <taxon>Actinomycetota</taxon>
        <taxon>Actinomycetes</taxon>
        <taxon>Micrococcales</taxon>
        <taxon>Microbacteriaceae</taxon>
        <taxon>Microbacterium</taxon>
    </lineage>
</organism>
<gene>
    <name evidence="1" type="ORF">GCM10009777_37800</name>
</gene>
<dbReference type="EMBL" id="BAAAOH010000001">
    <property type="protein sequence ID" value="GAA1997196.1"/>
    <property type="molecule type" value="Genomic_DNA"/>
</dbReference>
<accession>A0ABN2T2I2</accession>
<keyword evidence="2" id="KW-1185">Reference proteome</keyword>